<dbReference type="Pfam" id="PF13185">
    <property type="entry name" value="GAF_2"/>
    <property type="match status" value="1"/>
</dbReference>
<dbReference type="AlphaFoldDB" id="A0A9X3BH67"/>
<proteinExistence type="predicted"/>
<evidence type="ECO:0000313" key="4">
    <source>
        <dbReference type="Proteomes" id="UP001055159"/>
    </source>
</evidence>
<evidence type="ECO:0000313" key="2">
    <source>
        <dbReference type="EMBL" id="MCV7071259.1"/>
    </source>
</evidence>
<dbReference type="Gene3D" id="3.30.450.40">
    <property type="match status" value="1"/>
</dbReference>
<gene>
    <name evidence="2" type="ORF">H7H73_13300</name>
    <name evidence="3" type="ORF">MJO55_15220</name>
</gene>
<name>A0A9X3BH67_9MYCO</name>
<dbReference type="Proteomes" id="UP001140272">
    <property type="component" value="Unassembled WGS sequence"/>
</dbReference>
<organism evidence="2 5">
    <name type="scientific">Mycolicibacterium rufum</name>
    <dbReference type="NCBI Taxonomy" id="318424"/>
    <lineage>
        <taxon>Bacteria</taxon>
        <taxon>Bacillati</taxon>
        <taxon>Actinomycetota</taxon>
        <taxon>Actinomycetes</taxon>
        <taxon>Mycobacteriales</taxon>
        <taxon>Mycobacteriaceae</taxon>
        <taxon>Mycolicibacterium</taxon>
    </lineage>
</organism>
<sequence length="166" mass="18054">MKSTLMRPRLLFPAVTDNEPPLTFTLRVLAHRCVSLFPGTAGCGITLLTTDGRRITSVATDRVAERLIALHDANPQNPCANAWRHNTVRRAQHSATRLGWAPWMAAARGLGLRSVLAAPLCAPQRRLGTVFVYSTHPDSYRHGHGPLLAEFAAAAALDIDRCQTPG</sequence>
<dbReference type="Proteomes" id="UP001055159">
    <property type="component" value="Chromosome"/>
</dbReference>
<dbReference type="EMBL" id="CP092427">
    <property type="protein sequence ID" value="ULP34689.1"/>
    <property type="molecule type" value="Genomic_DNA"/>
</dbReference>
<protein>
    <submittedName>
        <fullName evidence="2">GAF domain-containing protein</fullName>
    </submittedName>
</protein>
<evidence type="ECO:0000313" key="3">
    <source>
        <dbReference type="EMBL" id="ULP34689.1"/>
    </source>
</evidence>
<feature type="domain" description="GAF" evidence="1">
    <location>
        <begin position="25"/>
        <end position="157"/>
    </location>
</feature>
<dbReference type="SUPFAM" id="SSF55781">
    <property type="entry name" value="GAF domain-like"/>
    <property type="match status" value="1"/>
</dbReference>
<evidence type="ECO:0000259" key="1">
    <source>
        <dbReference type="Pfam" id="PF13185"/>
    </source>
</evidence>
<dbReference type="RefSeq" id="WP_052428864.1">
    <property type="nucleotide sequence ID" value="NZ_CP092427.2"/>
</dbReference>
<evidence type="ECO:0000313" key="5">
    <source>
        <dbReference type="Proteomes" id="UP001140272"/>
    </source>
</evidence>
<accession>A0A9X3BH67</accession>
<dbReference type="EMBL" id="JACKRN010000461">
    <property type="protein sequence ID" value="MCV7071259.1"/>
    <property type="molecule type" value="Genomic_DNA"/>
</dbReference>
<reference evidence="2" key="2">
    <citation type="journal article" date="2022" name="BMC Genomics">
        <title>Comparative genome analysis of mycobacteria focusing on tRNA and non-coding RNA.</title>
        <authorList>
            <person name="Behra P.R.K."/>
            <person name="Pettersson B.M.F."/>
            <person name="Ramesh M."/>
            <person name="Das S."/>
            <person name="Dasgupta S."/>
            <person name="Kirsebom L.A."/>
        </authorList>
    </citation>
    <scope>NUCLEOTIDE SEQUENCE</scope>
    <source>
        <strain evidence="2">DSM 45406</strain>
    </source>
</reference>
<dbReference type="InterPro" id="IPR003018">
    <property type="entry name" value="GAF"/>
</dbReference>
<reference evidence="2" key="1">
    <citation type="submission" date="2020-07" db="EMBL/GenBank/DDBJ databases">
        <authorList>
            <person name="Pettersson B.M.F."/>
            <person name="Behra P.R.K."/>
            <person name="Ramesh M."/>
            <person name="Das S."/>
            <person name="Dasgupta S."/>
            <person name="Kirsebom L.A."/>
        </authorList>
    </citation>
    <scope>NUCLEOTIDE SEQUENCE</scope>
    <source>
        <strain evidence="2">DSM 45406</strain>
    </source>
</reference>
<keyword evidence="4" id="KW-1185">Reference proteome</keyword>
<reference evidence="3" key="3">
    <citation type="submission" date="2022-08" db="EMBL/GenBank/DDBJ databases">
        <title>Whole genome sequencing of non-tuberculosis mycobacteria type-strains.</title>
        <authorList>
            <person name="Igarashi Y."/>
            <person name="Osugi A."/>
            <person name="Mitarai S."/>
        </authorList>
    </citation>
    <scope>NUCLEOTIDE SEQUENCE</scope>
    <source>
        <strain evidence="3">JCM 16372</strain>
    </source>
</reference>
<dbReference type="InterPro" id="IPR029016">
    <property type="entry name" value="GAF-like_dom_sf"/>
</dbReference>